<dbReference type="Gene3D" id="3.40.190.10">
    <property type="entry name" value="Periplasmic binding protein-like II"/>
    <property type="match status" value="1"/>
</dbReference>
<dbReference type="AlphaFoldDB" id="A0A2A6FUV4"/>
<dbReference type="PROSITE" id="PS51257">
    <property type="entry name" value="PROKAR_LIPOPROTEIN"/>
    <property type="match status" value="1"/>
</dbReference>
<sequence length="421" mass="44520">MEEARLMAGQSKSAKRRIGTGFVLAGVLTALAGCASGGSGSPANGSVSMYTWLSSQSDREQWEGFINLGKKVDPTLNVTIEGPSFTDYWTKVKTRLSGSNPPCLLTTQAARAQELGGLLMPLNDLIKKNKSDISAFDSSMLKGMTVDGTIRAIPYDAEPIVLYYNIDAFSKAGLKLPTTTYSREQFLSDAKKLTTGSHKAFGISSGFFLPNAWAIADGVEAVNNGKLDLTNPRLADQVQSYFDLVNKEGIAAAPNASDSTDAAQAAFTNGDVDMIISGPWMYGTFASKAKFQMGLTIVPSTSGAAHGMTAGSGFGIAKNCKDPEGAFKAIRAMTDTIVLKGQAVNRGIVPSRLEAQSAWAEGKPPGAAAVVQALLRNATAQLTVPAWNQVETLFTQYGVEGYRGDKTAKEVLATIQKSVGQ</sequence>
<accession>A0A2A6FUV4</accession>
<comment type="caution">
    <text evidence="1">The sequence shown here is derived from an EMBL/GenBank/DDBJ whole genome shotgun (WGS) entry which is preliminary data.</text>
</comment>
<dbReference type="PANTHER" id="PTHR43649:SF12">
    <property type="entry name" value="DIACETYLCHITOBIOSE BINDING PROTEIN DASA"/>
    <property type="match status" value="1"/>
</dbReference>
<evidence type="ECO:0000313" key="1">
    <source>
        <dbReference type="EMBL" id="PDQ36447.1"/>
    </source>
</evidence>
<protein>
    <submittedName>
        <fullName evidence="1">Sugar ABC transporter substrate-binding protein</fullName>
    </submittedName>
</protein>
<dbReference type="InterPro" id="IPR050490">
    <property type="entry name" value="Bact_solute-bd_prot1"/>
</dbReference>
<dbReference type="PANTHER" id="PTHR43649">
    <property type="entry name" value="ARABINOSE-BINDING PROTEIN-RELATED"/>
    <property type="match status" value="1"/>
</dbReference>
<reference evidence="2" key="1">
    <citation type="submission" date="2017-03" db="EMBL/GenBank/DDBJ databases">
        <authorList>
            <person name="Lund M.B."/>
        </authorList>
    </citation>
    <scope>NUCLEOTIDE SEQUENCE [LARGE SCALE GENOMIC DNA]</scope>
</reference>
<dbReference type="Pfam" id="PF13416">
    <property type="entry name" value="SBP_bac_8"/>
    <property type="match status" value="1"/>
</dbReference>
<gene>
    <name evidence="1" type="ORF">B5766_00750</name>
</gene>
<proteinExistence type="predicted"/>
<name>A0A2A6FUV4_9MICO</name>
<dbReference type="EMBL" id="NAEP01000014">
    <property type="protein sequence ID" value="PDQ36447.1"/>
    <property type="molecule type" value="Genomic_DNA"/>
</dbReference>
<evidence type="ECO:0000313" key="2">
    <source>
        <dbReference type="Proteomes" id="UP000219994"/>
    </source>
</evidence>
<dbReference type="SUPFAM" id="SSF53850">
    <property type="entry name" value="Periplasmic binding protein-like II"/>
    <property type="match status" value="1"/>
</dbReference>
<dbReference type="Proteomes" id="UP000219994">
    <property type="component" value="Unassembled WGS sequence"/>
</dbReference>
<dbReference type="InterPro" id="IPR006059">
    <property type="entry name" value="SBP"/>
</dbReference>
<organism evidence="1 2">
    <name type="scientific">Candidatus Lumbricidiphila eiseniae</name>
    <dbReference type="NCBI Taxonomy" id="1969409"/>
    <lineage>
        <taxon>Bacteria</taxon>
        <taxon>Bacillati</taxon>
        <taxon>Actinomycetota</taxon>
        <taxon>Actinomycetes</taxon>
        <taxon>Micrococcales</taxon>
        <taxon>Microbacteriaceae</taxon>
        <taxon>Candidatus Lumbricidiphila</taxon>
    </lineage>
</organism>